<dbReference type="EMBL" id="CACSAS010000001">
    <property type="protein sequence ID" value="CAA0109228.1"/>
    <property type="molecule type" value="Genomic_DNA"/>
</dbReference>
<comment type="similarity">
    <text evidence="2 6">Belongs to the GMC oxidoreductase family.</text>
</comment>
<evidence type="ECO:0000259" key="7">
    <source>
        <dbReference type="PROSITE" id="PS00623"/>
    </source>
</evidence>
<keyword evidence="4 5" id="KW-0274">FAD</keyword>
<dbReference type="InterPro" id="IPR012132">
    <property type="entry name" value="GMC_OxRdtase"/>
</dbReference>
<comment type="cofactor">
    <cofactor evidence="1 5">
        <name>FAD</name>
        <dbReference type="ChEBI" id="CHEBI:57692"/>
    </cofactor>
</comment>
<organism evidence="9 10">
    <name type="scientific">Starkeya nomas</name>
    <dbReference type="NCBI Taxonomy" id="2666134"/>
    <lineage>
        <taxon>Bacteria</taxon>
        <taxon>Pseudomonadati</taxon>
        <taxon>Pseudomonadota</taxon>
        <taxon>Alphaproteobacteria</taxon>
        <taxon>Hyphomicrobiales</taxon>
        <taxon>Xanthobacteraceae</taxon>
        <taxon>Starkeya</taxon>
    </lineage>
</organism>
<evidence type="ECO:0000313" key="9">
    <source>
        <dbReference type="EMBL" id="CAA0109228.1"/>
    </source>
</evidence>
<dbReference type="GO" id="GO:0016614">
    <property type="term" value="F:oxidoreductase activity, acting on CH-OH group of donors"/>
    <property type="evidence" value="ECO:0007669"/>
    <property type="project" value="InterPro"/>
</dbReference>
<evidence type="ECO:0000256" key="1">
    <source>
        <dbReference type="ARBA" id="ARBA00001974"/>
    </source>
</evidence>
<evidence type="ECO:0000256" key="5">
    <source>
        <dbReference type="PIRSR" id="PIRSR000137-2"/>
    </source>
</evidence>
<dbReference type="PANTHER" id="PTHR11552">
    <property type="entry name" value="GLUCOSE-METHANOL-CHOLINE GMC OXIDOREDUCTASE"/>
    <property type="match status" value="1"/>
</dbReference>
<sequence>MEFDYIVVGSGSGGSSVAGRLAEDGGSRVLVLEAGGSDRRLPVLMPAATYLYAIGNPRFDWRLTSAPDPSRGGRTDYMPRGKVLGGSSSINGMLYVRGQPEDFDDWAANGCAGWDFESVRPYFRRAEDNENGADADHGVGGPLGVQNLRTSHPLSEAFLRAGVEAGLEATPDLNRPPQGGIGYVQATQRGGWRCSSARAYLWRKRPNLTVLTQAQVRRVLFEGRRAIGVEFERQGRLVVARAGKGVVLAAGAFGSPQILMLSGVGPQAHLREQGIEVVHDLPGVGENFHDHPGTSHIVWVDQPTYNVQHTLFHAMLYGALWLFAGRGPGTTPDAHVLAFTRSRPELARCDLQYHFTPVGYDLTDTGPILFDKPAVTALNNIHRPHSRGHVRLASRDPSAAPAIQPNLLGDARDLDTLIAGAKRLRAIFEAPPMARHVLGEFKPGKEVQSDDEWAAYVRETSIGIYHPAGTCKMGSDPMAVVDEGLKVRGLSNLYVADASIMPVIVSGNLNANCIMIGERCADFLKAA</sequence>
<keyword evidence="10" id="KW-1185">Reference proteome</keyword>
<feature type="domain" description="Glucose-methanol-choline oxidoreductase N-terminal" evidence="8">
    <location>
        <begin position="251"/>
        <end position="265"/>
    </location>
</feature>
<protein>
    <submittedName>
        <fullName evidence="9">Alcohol dehydrogenase [acceptor]</fullName>
        <ecNumber evidence="9">1.1.99.-</ecNumber>
    </submittedName>
</protein>
<dbReference type="GO" id="GO:0050660">
    <property type="term" value="F:flavin adenine dinucleotide binding"/>
    <property type="evidence" value="ECO:0007669"/>
    <property type="project" value="InterPro"/>
</dbReference>
<dbReference type="Pfam" id="PF00732">
    <property type="entry name" value="GMC_oxred_N"/>
    <property type="match status" value="1"/>
</dbReference>
<dbReference type="SUPFAM" id="SSF51905">
    <property type="entry name" value="FAD/NAD(P)-binding domain"/>
    <property type="match status" value="1"/>
</dbReference>
<dbReference type="PANTHER" id="PTHR11552:SF147">
    <property type="entry name" value="CHOLINE DEHYDROGENASE, MITOCHONDRIAL"/>
    <property type="match status" value="1"/>
</dbReference>
<dbReference type="Gene3D" id="3.30.410.40">
    <property type="match status" value="1"/>
</dbReference>
<dbReference type="PROSITE" id="PS00624">
    <property type="entry name" value="GMC_OXRED_2"/>
    <property type="match status" value="1"/>
</dbReference>
<dbReference type="PROSITE" id="PS00623">
    <property type="entry name" value="GMC_OXRED_1"/>
    <property type="match status" value="1"/>
</dbReference>
<dbReference type="PIRSF" id="PIRSF000137">
    <property type="entry name" value="Alcohol_oxidase"/>
    <property type="match status" value="1"/>
</dbReference>
<dbReference type="EC" id="1.1.99.-" evidence="9"/>
<dbReference type="InterPro" id="IPR007867">
    <property type="entry name" value="GMC_OxRtase_C"/>
</dbReference>
<dbReference type="Proteomes" id="UP000433050">
    <property type="component" value="Unassembled WGS sequence"/>
</dbReference>
<feature type="binding site" evidence="5">
    <location>
        <position position="83"/>
    </location>
    <ligand>
        <name>FAD</name>
        <dbReference type="ChEBI" id="CHEBI:57692"/>
    </ligand>
</feature>
<evidence type="ECO:0000256" key="6">
    <source>
        <dbReference type="RuleBase" id="RU003968"/>
    </source>
</evidence>
<feature type="domain" description="Glucose-methanol-choline oxidoreductase N-terminal" evidence="7">
    <location>
        <begin position="81"/>
        <end position="104"/>
    </location>
</feature>
<name>A0A5S9PX62_9HYPH</name>
<dbReference type="AlphaFoldDB" id="A0A5S9PX62"/>
<gene>
    <name evidence="9" type="primary">alkJ_2</name>
    <name evidence="9" type="ORF">STARVERO_03708</name>
</gene>
<reference evidence="9 10" key="1">
    <citation type="submission" date="2019-12" db="EMBL/GenBank/DDBJ databases">
        <authorList>
            <person name="Reyes-Prieto M."/>
        </authorList>
    </citation>
    <scope>NUCLEOTIDE SEQUENCE [LARGE SCALE GENOMIC DNA]</scope>
    <source>
        <strain evidence="9">HF14-78462</strain>
    </source>
</reference>
<proteinExistence type="inferred from homology"/>
<feature type="binding site" evidence="5">
    <location>
        <position position="216"/>
    </location>
    <ligand>
        <name>FAD</name>
        <dbReference type="ChEBI" id="CHEBI:57692"/>
    </ligand>
</feature>
<evidence type="ECO:0000256" key="3">
    <source>
        <dbReference type="ARBA" id="ARBA00022630"/>
    </source>
</evidence>
<dbReference type="InterPro" id="IPR036188">
    <property type="entry name" value="FAD/NAD-bd_sf"/>
</dbReference>
<dbReference type="InterPro" id="IPR000172">
    <property type="entry name" value="GMC_OxRdtase_N"/>
</dbReference>
<dbReference type="SUPFAM" id="SSF54373">
    <property type="entry name" value="FAD-linked reductases, C-terminal domain"/>
    <property type="match status" value="1"/>
</dbReference>
<keyword evidence="9" id="KW-0560">Oxidoreductase</keyword>
<accession>A0A5S9PX62</accession>
<evidence type="ECO:0000256" key="2">
    <source>
        <dbReference type="ARBA" id="ARBA00010790"/>
    </source>
</evidence>
<evidence type="ECO:0000259" key="8">
    <source>
        <dbReference type="PROSITE" id="PS00624"/>
    </source>
</evidence>
<dbReference type="Gene3D" id="3.50.50.60">
    <property type="entry name" value="FAD/NAD(P)-binding domain"/>
    <property type="match status" value="1"/>
</dbReference>
<evidence type="ECO:0000256" key="4">
    <source>
        <dbReference type="ARBA" id="ARBA00022827"/>
    </source>
</evidence>
<keyword evidence="3 6" id="KW-0285">Flavoprotein</keyword>
<dbReference type="Pfam" id="PF05199">
    <property type="entry name" value="GMC_oxred_C"/>
    <property type="match status" value="1"/>
</dbReference>
<dbReference type="RefSeq" id="WP_159600681.1">
    <property type="nucleotide sequence ID" value="NZ_CACSAS010000001.1"/>
</dbReference>
<evidence type="ECO:0000313" key="10">
    <source>
        <dbReference type="Proteomes" id="UP000433050"/>
    </source>
</evidence>